<dbReference type="HOGENOM" id="CLU_004591_2_0_1"/>
<evidence type="ECO:0000313" key="1">
    <source>
        <dbReference type="EMBL" id="KIK56469.1"/>
    </source>
</evidence>
<proteinExistence type="predicted"/>
<accession>A0A0D0C2E7</accession>
<protein>
    <submittedName>
        <fullName evidence="1">Uncharacterized protein</fullName>
    </submittedName>
</protein>
<sequence length="934" mass="105576">MPEIIPRPSLANLDEQHSLPQFGYLDMEDHTPLSLDEQRRSIHDQFTQLLTQQLFSTPADEENALQSFGLDEDEREDDTASASNCNSEYFPYPDRLMLMLDVLSNLPWLHLSEAHFKLILFLLHDSGVPNVPSFNGFWKMQEELQRACASEPLPFTSSLGNHFYVNDPRDAVKRVVKHMNFYPEETKGPISEVWQAERWHEFDPSHHTPTCYIGGKQFWINELAKLSDNRLVIPKTWVKCEGVVCADAEEVTIDNNGKWEKSMELINIPSDLFQYTYQDIEASLNGQPIPWKDTSSIPPMPNPDRELVPENWDLYDVFMPLWADDVSCNKSKQYNKHINLYSVNSNLPGQLLHQEYFVQFVSTSPNASSPEQFSALKDIINLTAVKLIKIPSNAIMPTQDECVVCGSMYPVFQQIILSRQKRHPKQKCEVGGAYEVTELDKGYHALFDVGLAHSAAQTRERLWAQLEAATQGNKDAVRQMQTNTGTKDKVAQYWIDILLKKAKIFKCENPDKSQDEITMELLGWLRDQPGDKVNPLLGIASNTLFLSDLDPTQDTPVEILHTILLGIVKYVWHLFHTSLTDAQKSLFVMRLQSTDLDGLTVPPLCAAYMMQYNNNLIGKHFKTLMQTMAFHVHGLVTLDHFNLIQSVGELGAMLWVHEISNMDMYLDDLKILIGNTLDAFAAVDAAKIINKVKLHLLTHIIPNIRHFGPIIQNSTEVFECFNAIFWMCSIFSNGQAPSHDIARQFSGMDRVKHILSGGFWEQSGEWVQASSRVCEVLTSQPMIQRHLGWIPQSAICYGSMKPLSQKQSASFLWSTTLASSVQDQDWKMWKSNTSVVAKSGDCCKIGSWVAVSKETEMDFSIGRIVELLSPADSGLSSALGLKSVVTVEHFILGPEHHHHFKMPALHQPQAGDLQYILVNPLGSTGDFVSTLSPT</sequence>
<dbReference type="AlphaFoldDB" id="A0A0D0C2E7"/>
<dbReference type="OrthoDB" id="2506088at2759"/>
<keyword evidence="2" id="KW-1185">Reference proteome</keyword>
<gene>
    <name evidence="1" type="ORF">GYMLUDRAFT_62076</name>
</gene>
<dbReference type="PANTHER" id="PTHR31912:SF34">
    <property type="entry name" value="NOTOCHORD-RELATED PROTEIN"/>
    <property type="match status" value="1"/>
</dbReference>
<dbReference type="EMBL" id="KN834798">
    <property type="protein sequence ID" value="KIK56469.1"/>
    <property type="molecule type" value="Genomic_DNA"/>
</dbReference>
<dbReference type="Proteomes" id="UP000053593">
    <property type="component" value="Unassembled WGS sequence"/>
</dbReference>
<evidence type="ECO:0000313" key="2">
    <source>
        <dbReference type="Proteomes" id="UP000053593"/>
    </source>
</evidence>
<reference evidence="1 2" key="1">
    <citation type="submission" date="2014-04" db="EMBL/GenBank/DDBJ databases">
        <title>Evolutionary Origins and Diversification of the Mycorrhizal Mutualists.</title>
        <authorList>
            <consortium name="DOE Joint Genome Institute"/>
            <consortium name="Mycorrhizal Genomics Consortium"/>
            <person name="Kohler A."/>
            <person name="Kuo A."/>
            <person name="Nagy L.G."/>
            <person name="Floudas D."/>
            <person name="Copeland A."/>
            <person name="Barry K.W."/>
            <person name="Cichocki N."/>
            <person name="Veneault-Fourrey C."/>
            <person name="LaButti K."/>
            <person name="Lindquist E.A."/>
            <person name="Lipzen A."/>
            <person name="Lundell T."/>
            <person name="Morin E."/>
            <person name="Murat C."/>
            <person name="Riley R."/>
            <person name="Ohm R."/>
            <person name="Sun H."/>
            <person name="Tunlid A."/>
            <person name="Henrissat B."/>
            <person name="Grigoriev I.V."/>
            <person name="Hibbett D.S."/>
            <person name="Martin F."/>
        </authorList>
    </citation>
    <scope>NUCLEOTIDE SEQUENCE [LARGE SCALE GENOMIC DNA]</scope>
    <source>
        <strain evidence="1 2">FD-317 M1</strain>
    </source>
</reference>
<dbReference type="PANTHER" id="PTHR31912">
    <property type="entry name" value="IP13529P"/>
    <property type="match status" value="1"/>
</dbReference>
<organism evidence="1 2">
    <name type="scientific">Collybiopsis luxurians FD-317 M1</name>
    <dbReference type="NCBI Taxonomy" id="944289"/>
    <lineage>
        <taxon>Eukaryota</taxon>
        <taxon>Fungi</taxon>
        <taxon>Dikarya</taxon>
        <taxon>Basidiomycota</taxon>
        <taxon>Agaricomycotina</taxon>
        <taxon>Agaricomycetes</taxon>
        <taxon>Agaricomycetidae</taxon>
        <taxon>Agaricales</taxon>
        <taxon>Marasmiineae</taxon>
        <taxon>Omphalotaceae</taxon>
        <taxon>Collybiopsis</taxon>
        <taxon>Collybiopsis luxurians</taxon>
    </lineage>
</organism>
<name>A0A0D0C2E7_9AGAR</name>